<dbReference type="STRING" id="1437605.AB656_02565"/>
<dbReference type="InterPro" id="IPR010603">
    <property type="entry name" value="Znf_CppX_C4"/>
</dbReference>
<dbReference type="SUPFAM" id="SSF52540">
    <property type="entry name" value="P-loop containing nucleoside triphosphate hydrolases"/>
    <property type="match status" value="1"/>
</dbReference>
<dbReference type="InterPro" id="IPR046425">
    <property type="entry name" value="ClpX_bact"/>
</dbReference>
<evidence type="ECO:0000259" key="8">
    <source>
        <dbReference type="PROSITE" id="PS51902"/>
    </source>
</evidence>
<dbReference type="GO" id="GO:0008233">
    <property type="term" value="F:peptidase activity"/>
    <property type="evidence" value="ECO:0007669"/>
    <property type="project" value="UniProtKB-KW"/>
</dbReference>
<dbReference type="InterPro" id="IPR059188">
    <property type="entry name" value="Znf_CLPX-like"/>
</dbReference>
<dbReference type="Pfam" id="PF06689">
    <property type="entry name" value="zf-C4_ClpX"/>
    <property type="match status" value="1"/>
</dbReference>
<dbReference type="GO" id="GO:0140662">
    <property type="term" value="F:ATP-dependent protein folding chaperone"/>
    <property type="evidence" value="ECO:0007669"/>
    <property type="project" value="InterPro"/>
</dbReference>
<dbReference type="FunFam" id="1.10.8.60:FF:000002">
    <property type="entry name" value="ATP-dependent Clp protease ATP-binding subunit ClpX"/>
    <property type="match status" value="1"/>
</dbReference>
<dbReference type="PANTHER" id="PTHR48102:SF7">
    <property type="entry name" value="ATP-DEPENDENT CLP PROTEASE ATP-BINDING SUBUNIT CLPX-LIKE, MITOCHONDRIAL"/>
    <property type="match status" value="1"/>
</dbReference>
<dbReference type="GO" id="GO:0005524">
    <property type="term" value="F:ATP binding"/>
    <property type="evidence" value="ECO:0007669"/>
    <property type="project" value="UniProtKB-UniRule"/>
</dbReference>
<dbReference type="CDD" id="cd19497">
    <property type="entry name" value="RecA-like_ClpX"/>
    <property type="match status" value="1"/>
</dbReference>
<comment type="subunit">
    <text evidence="6">Component of the ClpX-ClpP complex. Forms a hexameric ring that, in the presence of ATP, binds to fourteen ClpP subunits assembled into a disk-like structure with a central cavity, resembling the structure of eukaryotic proteasomes.</text>
</comment>
<dbReference type="Pfam" id="PF07724">
    <property type="entry name" value="AAA_2"/>
    <property type="match status" value="1"/>
</dbReference>
<evidence type="ECO:0000313" key="9">
    <source>
        <dbReference type="EMBL" id="KFI40090.1"/>
    </source>
</evidence>
<dbReference type="InterPro" id="IPR019489">
    <property type="entry name" value="Clp_ATPase_C"/>
</dbReference>
<evidence type="ECO:0000256" key="4">
    <source>
        <dbReference type="ARBA" id="ARBA00022840"/>
    </source>
</evidence>
<evidence type="ECO:0000256" key="1">
    <source>
        <dbReference type="ARBA" id="ARBA00022723"/>
    </source>
</evidence>
<dbReference type="GO" id="GO:0008270">
    <property type="term" value="F:zinc ion binding"/>
    <property type="evidence" value="ECO:0007669"/>
    <property type="project" value="UniProtKB-UniRule"/>
</dbReference>
<keyword evidence="1 6" id="KW-0479">Metal-binding</keyword>
<dbReference type="SMART" id="SM01086">
    <property type="entry name" value="ClpB_D2-small"/>
    <property type="match status" value="1"/>
</dbReference>
<keyword evidence="4 6" id="KW-0067">ATP-binding</keyword>
<dbReference type="EMBL" id="JGYK01000001">
    <property type="protein sequence ID" value="KFI40090.1"/>
    <property type="molecule type" value="Genomic_DNA"/>
</dbReference>
<feature type="binding site" evidence="6 7">
    <location>
        <position position="36"/>
    </location>
    <ligand>
        <name>Zn(2+)</name>
        <dbReference type="ChEBI" id="CHEBI:29105"/>
    </ligand>
</feature>
<dbReference type="eggNOG" id="COG1219">
    <property type="taxonomic scope" value="Bacteria"/>
</dbReference>
<evidence type="ECO:0000256" key="2">
    <source>
        <dbReference type="ARBA" id="ARBA00022741"/>
    </source>
</evidence>
<dbReference type="Gene3D" id="6.20.220.10">
    <property type="entry name" value="ClpX chaperone, C4-type zinc finger domain"/>
    <property type="match status" value="1"/>
</dbReference>
<keyword evidence="3 6" id="KW-0862">Zinc</keyword>
<dbReference type="InterPro" id="IPR004487">
    <property type="entry name" value="Clp_protease_ATP-bd_su_ClpX"/>
</dbReference>
<dbReference type="GO" id="GO:0051603">
    <property type="term" value="P:proteolysis involved in protein catabolic process"/>
    <property type="evidence" value="ECO:0007669"/>
    <property type="project" value="TreeGrafter"/>
</dbReference>
<evidence type="ECO:0000256" key="5">
    <source>
        <dbReference type="ARBA" id="ARBA00023186"/>
    </source>
</evidence>
<keyword evidence="2 6" id="KW-0547">Nucleotide-binding</keyword>
<accession>A0A086Z0P0</accession>
<dbReference type="Gene3D" id="1.10.8.60">
    <property type="match status" value="1"/>
</dbReference>
<keyword evidence="10" id="KW-1185">Reference proteome</keyword>
<keyword evidence="9" id="KW-0645">Protease</keyword>
<evidence type="ECO:0000256" key="7">
    <source>
        <dbReference type="PROSITE-ProRule" id="PRU01250"/>
    </source>
</evidence>
<dbReference type="Pfam" id="PF10431">
    <property type="entry name" value="ClpB_D2-small"/>
    <property type="match status" value="1"/>
</dbReference>
<name>A0A086Z0P0_9BIFI</name>
<gene>
    <name evidence="6" type="primary">clpX</name>
    <name evidence="9" type="ORF">BACT_0792</name>
</gene>
<dbReference type="HAMAP" id="MF_00175">
    <property type="entry name" value="ClpX"/>
    <property type="match status" value="1"/>
</dbReference>
<dbReference type="GO" id="GO:0016887">
    <property type="term" value="F:ATP hydrolysis activity"/>
    <property type="evidence" value="ECO:0007669"/>
    <property type="project" value="InterPro"/>
</dbReference>
<keyword evidence="9" id="KW-0378">Hydrolase</keyword>
<evidence type="ECO:0000256" key="3">
    <source>
        <dbReference type="ARBA" id="ARBA00022833"/>
    </source>
</evidence>
<comment type="similarity">
    <text evidence="6 7">Belongs to the ClpX chaperone family.</text>
</comment>
<dbReference type="InterPro" id="IPR003959">
    <property type="entry name" value="ATPase_AAA_core"/>
</dbReference>
<feature type="binding site" evidence="6 7">
    <location>
        <position position="17"/>
    </location>
    <ligand>
        <name>Zn(2+)</name>
        <dbReference type="ChEBI" id="CHEBI:29105"/>
    </ligand>
</feature>
<feature type="domain" description="ClpX-type ZB" evidence="8">
    <location>
        <begin position="1"/>
        <end position="55"/>
    </location>
</feature>
<sequence length="461" mass="50336">MGRVVSYNEGLFRCDFCGKSEKQVGRLIKGPSSAICDECVALCVQILSEDQAKGQRSEQHELPVPSSIFAYLNRYVVGQEAAKRTLSVAVYNHYKRVRMDRDRALASMSLSAAAIETGGTEAGDIGVSKADRSNALEQVEVDKSNILLLGPTGVGKTYLARSLARMMNVPFVITDATTLTEAGYVGDDVETVLQRLIQAADGDVERAQQGIIYIDEIDKIARKSGQNTSITRDVSGEGVQQALLKIIEGTVANVPLEGSRKQREQESVQLDTRGILFICGGAFVGLEDIIQDRLGLRESGFAAPSRDQELNREQILQQVNADDLEAFGLLPEFVGRLPVVTTLGRLDQDQLRQVLTQPDNALVKQYQRMFLDDGVDLSFTEGALERIAQIAFQAGVGARGLRAIIERTLEGTMFEIPELQGVTGVVVDAEAVDGQRPPRYLLEEQANPMGEFRDQRLASGA</sequence>
<dbReference type="NCBIfam" id="TIGR00382">
    <property type="entry name" value="clpX"/>
    <property type="match status" value="1"/>
</dbReference>
<dbReference type="OrthoDB" id="9804062at2"/>
<protein>
    <recommendedName>
        <fullName evidence="6">ATP-dependent Clp protease ATP-binding subunit ClpX</fullName>
    </recommendedName>
</protein>
<dbReference type="KEGG" id="bact:AB656_02565"/>
<dbReference type="SMART" id="SM00994">
    <property type="entry name" value="zf-C4_ClpX"/>
    <property type="match status" value="1"/>
</dbReference>
<comment type="function">
    <text evidence="6">ATP-dependent specificity component of the Clp protease. It directs the protease to specific substrates. Can perform chaperone functions in the absence of ClpP.</text>
</comment>
<dbReference type="RefSeq" id="WP_051905274.1">
    <property type="nucleotide sequence ID" value="NZ_CP011786.1"/>
</dbReference>
<feature type="binding site" evidence="6">
    <location>
        <begin position="151"/>
        <end position="158"/>
    </location>
    <ligand>
        <name>ATP</name>
        <dbReference type="ChEBI" id="CHEBI:30616"/>
    </ligand>
</feature>
<dbReference type="SUPFAM" id="SSF57716">
    <property type="entry name" value="Glucocorticoid receptor-like (DNA-binding domain)"/>
    <property type="match status" value="1"/>
</dbReference>
<dbReference type="Proteomes" id="UP000029015">
    <property type="component" value="Unassembled WGS sequence"/>
</dbReference>
<organism evidence="9 10">
    <name type="scientific">Bifidobacterium actinocoloniiforme DSM 22766</name>
    <dbReference type="NCBI Taxonomy" id="1437605"/>
    <lineage>
        <taxon>Bacteria</taxon>
        <taxon>Bacillati</taxon>
        <taxon>Actinomycetota</taxon>
        <taxon>Actinomycetes</taxon>
        <taxon>Bifidobacteriales</taxon>
        <taxon>Bifidobacteriaceae</taxon>
        <taxon>Bifidobacterium</taxon>
    </lineage>
</organism>
<keyword evidence="5 6" id="KW-0143">Chaperone</keyword>
<feature type="binding site" evidence="6 7">
    <location>
        <position position="14"/>
    </location>
    <ligand>
        <name>Zn(2+)</name>
        <dbReference type="ChEBI" id="CHEBI:29105"/>
    </ligand>
</feature>
<comment type="caution">
    <text evidence="9">The sequence shown here is derived from an EMBL/GenBank/DDBJ whole genome shotgun (WGS) entry which is preliminary data.</text>
</comment>
<reference evidence="9 10" key="1">
    <citation type="submission" date="2014-03" db="EMBL/GenBank/DDBJ databases">
        <title>Genomics of Bifidobacteria.</title>
        <authorList>
            <person name="Ventura M."/>
            <person name="Milani C."/>
            <person name="Lugli G.A."/>
        </authorList>
    </citation>
    <scope>NUCLEOTIDE SEQUENCE [LARGE SCALE GENOMIC DNA]</scope>
    <source>
        <strain evidence="9 10">DSM 22766</strain>
    </source>
</reference>
<dbReference type="AlphaFoldDB" id="A0A086Z0P0"/>
<dbReference type="PANTHER" id="PTHR48102">
    <property type="entry name" value="ATP-DEPENDENT CLP PROTEASE ATP-BINDING SUBUNIT CLPX-LIKE, MITOCHONDRIAL-RELATED"/>
    <property type="match status" value="1"/>
</dbReference>
<feature type="binding site" evidence="6 7">
    <location>
        <position position="39"/>
    </location>
    <ligand>
        <name>Zn(2+)</name>
        <dbReference type="ChEBI" id="CHEBI:29105"/>
    </ligand>
</feature>
<dbReference type="SMART" id="SM00382">
    <property type="entry name" value="AAA"/>
    <property type="match status" value="1"/>
</dbReference>
<proteinExistence type="inferred from homology"/>
<dbReference type="PROSITE" id="PS51902">
    <property type="entry name" value="CLPX_ZB"/>
    <property type="match status" value="1"/>
</dbReference>
<evidence type="ECO:0000256" key="6">
    <source>
        <dbReference type="HAMAP-Rule" id="MF_00175"/>
    </source>
</evidence>
<dbReference type="GO" id="GO:0046983">
    <property type="term" value="F:protein dimerization activity"/>
    <property type="evidence" value="ECO:0007669"/>
    <property type="project" value="UniProtKB-UniRule"/>
</dbReference>
<dbReference type="InterPro" id="IPR027417">
    <property type="entry name" value="P-loop_NTPase"/>
</dbReference>
<dbReference type="InterPro" id="IPR038366">
    <property type="entry name" value="Znf_CppX_C4_sf"/>
</dbReference>
<dbReference type="PATRIC" id="fig|1437605.7.peg.528"/>
<dbReference type="InterPro" id="IPR003593">
    <property type="entry name" value="AAA+_ATPase"/>
</dbReference>
<dbReference type="Gene3D" id="3.40.50.300">
    <property type="entry name" value="P-loop containing nucleotide triphosphate hydrolases"/>
    <property type="match status" value="1"/>
</dbReference>
<dbReference type="NCBIfam" id="NF003745">
    <property type="entry name" value="PRK05342.1"/>
    <property type="match status" value="1"/>
</dbReference>
<evidence type="ECO:0000313" key="10">
    <source>
        <dbReference type="Proteomes" id="UP000029015"/>
    </source>
</evidence>
<dbReference type="GO" id="GO:0051082">
    <property type="term" value="F:unfolded protein binding"/>
    <property type="evidence" value="ECO:0007669"/>
    <property type="project" value="UniProtKB-UniRule"/>
</dbReference>
<dbReference type="InterPro" id="IPR050052">
    <property type="entry name" value="ATP-dep_Clp_protease_ClpX"/>
</dbReference>